<evidence type="ECO:0000313" key="3">
    <source>
        <dbReference type="Proteomes" id="UP000297299"/>
    </source>
</evidence>
<proteinExistence type="predicted"/>
<dbReference type="Proteomes" id="UP000297299">
    <property type="component" value="Unassembled WGS sequence"/>
</dbReference>
<organism evidence="2 3">
    <name type="scientific">Botryotinia calthae</name>
    <dbReference type="NCBI Taxonomy" id="38488"/>
    <lineage>
        <taxon>Eukaryota</taxon>
        <taxon>Fungi</taxon>
        <taxon>Dikarya</taxon>
        <taxon>Ascomycota</taxon>
        <taxon>Pezizomycotina</taxon>
        <taxon>Leotiomycetes</taxon>
        <taxon>Helotiales</taxon>
        <taxon>Sclerotiniaceae</taxon>
        <taxon>Botryotinia</taxon>
    </lineage>
</organism>
<feature type="transmembrane region" description="Helical" evidence="1">
    <location>
        <begin position="219"/>
        <end position="237"/>
    </location>
</feature>
<name>A0A4Y8CUI6_9HELO</name>
<sequence length="261" mass="30243">MFDFLTAAHKESKYEYSENPFSATVYARNFVRVAWEAEIDHRSNCSYSMVVEGVKNDESLEAIRLHDRRVIEGYSSLIVERMRVQYVRRQITRILRAFQYNLDSSSRLNSDRCQKWKGSNIEEIEQESSFWKFLEKELELAEIQIDQHMVEYAQRAALNEAYENRVQTFEANKQTMAANRQARSAGQLTKIATAVVPSTVVASIFSMGGNFAAGEKLFPIYWVISLPVTLALLIWVLHEEISKAWSKATVRRRPKEHEFDG</sequence>
<dbReference type="STRING" id="38488.A0A4Y8CUI6"/>
<protein>
    <submittedName>
        <fullName evidence="2">Uncharacterized protein</fullName>
    </submittedName>
</protein>
<evidence type="ECO:0000256" key="1">
    <source>
        <dbReference type="SAM" id="Phobius"/>
    </source>
</evidence>
<evidence type="ECO:0000313" key="2">
    <source>
        <dbReference type="EMBL" id="TEY43704.1"/>
    </source>
</evidence>
<comment type="caution">
    <text evidence="2">The sequence shown here is derived from an EMBL/GenBank/DDBJ whole genome shotgun (WGS) entry which is preliminary data.</text>
</comment>
<accession>A0A4Y8CUI6</accession>
<dbReference type="AlphaFoldDB" id="A0A4Y8CUI6"/>
<keyword evidence="1" id="KW-1133">Transmembrane helix</keyword>
<dbReference type="EMBL" id="PHWZ01000361">
    <property type="protein sequence ID" value="TEY43704.1"/>
    <property type="molecule type" value="Genomic_DNA"/>
</dbReference>
<gene>
    <name evidence="2" type="ORF">BOTCAL_0362g00080</name>
</gene>
<reference evidence="2 3" key="1">
    <citation type="submission" date="2017-11" db="EMBL/GenBank/DDBJ databases">
        <title>Comparative genomics of Botrytis spp.</title>
        <authorList>
            <person name="Valero-Jimenez C.A."/>
            <person name="Tapia P."/>
            <person name="Veloso J."/>
            <person name="Silva-Moreno E."/>
            <person name="Staats M."/>
            <person name="Valdes J.H."/>
            <person name="Van Kan J.A.L."/>
        </authorList>
    </citation>
    <scope>NUCLEOTIDE SEQUENCE [LARGE SCALE GENOMIC DNA]</scope>
    <source>
        <strain evidence="2 3">MUCL2830</strain>
    </source>
</reference>
<keyword evidence="1" id="KW-0812">Transmembrane</keyword>
<feature type="transmembrane region" description="Helical" evidence="1">
    <location>
        <begin position="191"/>
        <end position="213"/>
    </location>
</feature>
<dbReference type="Gene3D" id="1.20.58.340">
    <property type="entry name" value="Magnesium transport protein CorA, transmembrane region"/>
    <property type="match status" value="1"/>
</dbReference>
<keyword evidence="1" id="KW-0472">Membrane</keyword>
<keyword evidence="3" id="KW-1185">Reference proteome</keyword>
<dbReference type="OrthoDB" id="5428055at2759"/>